<feature type="domain" description="Prephenate dehydratase" evidence="8">
    <location>
        <begin position="137"/>
        <end position="312"/>
    </location>
</feature>
<comment type="pathway">
    <text evidence="2">Amino-acid biosynthesis; L-phenylalanine biosynthesis; L-phenylalanine from L-arogenate: step 1/1.</text>
</comment>
<evidence type="ECO:0000259" key="9">
    <source>
        <dbReference type="PROSITE" id="PS51671"/>
    </source>
</evidence>
<keyword evidence="6" id="KW-0584">Phenylalanine biosynthesis</keyword>
<evidence type="ECO:0000313" key="10">
    <source>
        <dbReference type="EMBL" id="KAK8502507.1"/>
    </source>
</evidence>
<dbReference type="PROSITE" id="PS00857">
    <property type="entry name" value="PREPHENATE_DEHYDR_1"/>
    <property type="match status" value="1"/>
</dbReference>
<dbReference type="PROSITE" id="PS51671">
    <property type="entry name" value="ACT"/>
    <property type="match status" value="1"/>
</dbReference>
<evidence type="ECO:0000259" key="8">
    <source>
        <dbReference type="PROSITE" id="PS51171"/>
    </source>
</evidence>
<keyword evidence="7" id="KW-0456">Lyase</keyword>
<dbReference type="PANTHER" id="PTHR21022:SF42">
    <property type="entry name" value="AROGENATE DEHYDRATASE_PREPHENATE DEHYDRATASE 2, CHLOROPLASTIC"/>
    <property type="match status" value="1"/>
</dbReference>
<keyword evidence="4" id="KW-0028">Amino-acid biosynthesis</keyword>
<dbReference type="InterPro" id="IPR002912">
    <property type="entry name" value="ACT_dom"/>
</dbReference>
<evidence type="ECO:0000256" key="5">
    <source>
        <dbReference type="ARBA" id="ARBA00023141"/>
    </source>
</evidence>
<keyword evidence="5" id="KW-0057">Aromatic amino acid biosynthesis</keyword>
<gene>
    <name evidence="10" type="ORF">V6N12_005493</name>
</gene>
<evidence type="ECO:0000256" key="4">
    <source>
        <dbReference type="ARBA" id="ARBA00022605"/>
    </source>
</evidence>
<name>A0ABR2B6Q9_9ROSI</name>
<dbReference type="InterPro" id="IPR045865">
    <property type="entry name" value="ACT-like_dom_sf"/>
</dbReference>
<sequence>MVLFSGGYFFAFPTDRQITSFKTLHSHSYSYSKCSRTLNLAFAFHRKVGPTCIIVSDNIKNYGAVGAEMKAGEQDQLRPHRQLQTDLAHERQFSHSTPLLWSSSTAFSDSRVSSESGLRVAYQVVLVYFVNLLNKFLDFCKGIRGANAELAAEEAFPNCEKIAYQHFHATFEAVESRAADRAIIPIENSIAGSIHGNYDLLLRHNLHVTGEHLLVVSHCLLANQGVELQDLNTVLSHPQALAQCEKTLRKLGLVGEAASNTAVAAKQVAEQKLRDKGALATSSAAQIYGLNILAPDMQDDSNNVTRFLVLAREPLAPSTDRLFKTSIVFSLKDGPAVLSDALSVFTSNQIKLVKIESRPLKNQPLQASKNNNETIGCFHYLFYVDVEASMADPITQLALTHLKELSTFLRVLGCYPMDTSRVYHI</sequence>
<evidence type="ECO:0000256" key="1">
    <source>
        <dbReference type="ARBA" id="ARBA00004470"/>
    </source>
</evidence>
<evidence type="ECO:0000256" key="3">
    <source>
        <dbReference type="ARBA" id="ARBA00013259"/>
    </source>
</evidence>
<dbReference type="PROSITE" id="PS51171">
    <property type="entry name" value="PREPHENATE_DEHYDR_3"/>
    <property type="match status" value="1"/>
</dbReference>
<dbReference type="CDD" id="cd13631">
    <property type="entry name" value="PBP2_Ct-PDT_like"/>
    <property type="match status" value="1"/>
</dbReference>
<dbReference type="Gene3D" id="3.40.190.10">
    <property type="entry name" value="Periplasmic binding protein-like II"/>
    <property type="match status" value="2"/>
</dbReference>
<comment type="subcellular location">
    <subcellularLocation>
        <location evidence="1">Plastid</location>
        <location evidence="1">Chloroplast stroma</location>
    </subcellularLocation>
</comment>
<accession>A0ABR2B6Q9</accession>
<organism evidence="10 11">
    <name type="scientific">Hibiscus sabdariffa</name>
    <name type="common">roselle</name>
    <dbReference type="NCBI Taxonomy" id="183260"/>
    <lineage>
        <taxon>Eukaryota</taxon>
        <taxon>Viridiplantae</taxon>
        <taxon>Streptophyta</taxon>
        <taxon>Embryophyta</taxon>
        <taxon>Tracheophyta</taxon>
        <taxon>Spermatophyta</taxon>
        <taxon>Magnoliopsida</taxon>
        <taxon>eudicotyledons</taxon>
        <taxon>Gunneridae</taxon>
        <taxon>Pentapetalae</taxon>
        <taxon>rosids</taxon>
        <taxon>malvids</taxon>
        <taxon>Malvales</taxon>
        <taxon>Malvaceae</taxon>
        <taxon>Malvoideae</taxon>
        <taxon>Hibiscus</taxon>
    </lineage>
</organism>
<dbReference type="CDD" id="cd04905">
    <property type="entry name" value="ACT_CM-PDT"/>
    <property type="match status" value="1"/>
</dbReference>
<keyword evidence="11" id="KW-1185">Reference proteome</keyword>
<dbReference type="EMBL" id="JBBPBM010000167">
    <property type="protein sequence ID" value="KAK8502507.1"/>
    <property type="molecule type" value="Genomic_DNA"/>
</dbReference>
<dbReference type="PANTHER" id="PTHR21022">
    <property type="entry name" value="PREPHENATE DEHYDRATASE P PROTEIN"/>
    <property type="match status" value="1"/>
</dbReference>
<dbReference type="SUPFAM" id="SSF53850">
    <property type="entry name" value="Periplasmic binding protein-like II"/>
    <property type="match status" value="1"/>
</dbReference>
<evidence type="ECO:0000256" key="7">
    <source>
        <dbReference type="ARBA" id="ARBA00023239"/>
    </source>
</evidence>
<evidence type="ECO:0000256" key="2">
    <source>
        <dbReference type="ARBA" id="ARBA00004929"/>
    </source>
</evidence>
<dbReference type="InterPro" id="IPR001086">
    <property type="entry name" value="Preph_deHydtase"/>
</dbReference>
<comment type="caution">
    <text evidence="10">The sequence shown here is derived from an EMBL/GenBank/DDBJ whole genome shotgun (WGS) entry which is preliminary data.</text>
</comment>
<evidence type="ECO:0000256" key="6">
    <source>
        <dbReference type="ARBA" id="ARBA00023222"/>
    </source>
</evidence>
<feature type="domain" description="ACT" evidence="9">
    <location>
        <begin position="326"/>
        <end position="416"/>
    </location>
</feature>
<proteinExistence type="predicted"/>
<dbReference type="Proteomes" id="UP001472677">
    <property type="component" value="Unassembled WGS sequence"/>
</dbReference>
<dbReference type="InterPro" id="IPR018528">
    <property type="entry name" value="Preph_deHydtase_CS"/>
</dbReference>
<dbReference type="Pfam" id="PF00800">
    <property type="entry name" value="PDT"/>
    <property type="match status" value="1"/>
</dbReference>
<reference evidence="10 11" key="1">
    <citation type="journal article" date="2024" name="G3 (Bethesda)">
        <title>Genome assembly of Hibiscus sabdariffa L. provides insights into metabolisms of medicinal natural products.</title>
        <authorList>
            <person name="Kim T."/>
        </authorList>
    </citation>
    <scope>NUCLEOTIDE SEQUENCE [LARGE SCALE GENOMIC DNA]</scope>
    <source>
        <strain evidence="10">TK-2024</strain>
        <tissue evidence="10">Old leaves</tissue>
    </source>
</reference>
<dbReference type="Gene3D" id="3.30.70.260">
    <property type="match status" value="1"/>
</dbReference>
<dbReference type="EC" id="4.2.1.91" evidence="3"/>
<evidence type="ECO:0000313" key="11">
    <source>
        <dbReference type="Proteomes" id="UP001472677"/>
    </source>
</evidence>
<protein>
    <recommendedName>
        <fullName evidence="3">arogenate dehydratase</fullName>
        <ecNumber evidence="3">4.2.1.91</ecNumber>
    </recommendedName>
</protein>
<dbReference type="SUPFAM" id="SSF55021">
    <property type="entry name" value="ACT-like"/>
    <property type="match status" value="1"/>
</dbReference>